<protein>
    <submittedName>
        <fullName evidence="1">Uncharacterized protein</fullName>
    </submittedName>
</protein>
<name>A0A5D3A4Z3_GOSMU</name>
<dbReference type="Proteomes" id="UP000323597">
    <property type="component" value="Chromosome A02"/>
</dbReference>
<reference evidence="1 2" key="1">
    <citation type="submission" date="2019-07" db="EMBL/GenBank/DDBJ databases">
        <title>WGS assembly of Gossypium mustelinum.</title>
        <authorList>
            <person name="Chen Z.J."/>
            <person name="Sreedasyam A."/>
            <person name="Ando A."/>
            <person name="Song Q."/>
            <person name="De L."/>
            <person name="Hulse-Kemp A."/>
            <person name="Ding M."/>
            <person name="Ye W."/>
            <person name="Kirkbride R."/>
            <person name="Jenkins J."/>
            <person name="Plott C."/>
            <person name="Lovell J."/>
            <person name="Lin Y.-M."/>
            <person name="Vaughn R."/>
            <person name="Liu B."/>
            <person name="Li W."/>
            <person name="Simpson S."/>
            <person name="Scheffler B."/>
            <person name="Saski C."/>
            <person name="Grover C."/>
            <person name="Hu G."/>
            <person name="Conover J."/>
            <person name="Carlson J."/>
            <person name="Shu S."/>
            <person name="Boston L."/>
            <person name="Williams M."/>
            <person name="Peterson D."/>
            <person name="Mcgee K."/>
            <person name="Jones D."/>
            <person name="Wendel J."/>
            <person name="Stelly D."/>
            <person name="Grimwood J."/>
            <person name="Schmutz J."/>
        </authorList>
    </citation>
    <scope>NUCLEOTIDE SEQUENCE [LARGE SCALE GENOMIC DNA]</scope>
    <source>
        <strain evidence="1">1408120.09</strain>
    </source>
</reference>
<evidence type="ECO:0000313" key="1">
    <source>
        <dbReference type="EMBL" id="TYJ45201.1"/>
    </source>
</evidence>
<keyword evidence="2" id="KW-1185">Reference proteome</keyword>
<dbReference type="EMBL" id="CM017637">
    <property type="protein sequence ID" value="TYJ45201.1"/>
    <property type="molecule type" value="Genomic_DNA"/>
</dbReference>
<proteinExistence type="predicted"/>
<gene>
    <name evidence="1" type="ORF">E1A91_A02G039700v1</name>
</gene>
<evidence type="ECO:0000313" key="2">
    <source>
        <dbReference type="Proteomes" id="UP000323597"/>
    </source>
</evidence>
<organism evidence="1 2">
    <name type="scientific">Gossypium mustelinum</name>
    <name type="common">Cotton</name>
    <name type="synonym">Gossypium caicoense</name>
    <dbReference type="NCBI Taxonomy" id="34275"/>
    <lineage>
        <taxon>Eukaryota</taxon>
        <taxon>Viridiplantae</taxon>
        <taxon>Streptophyta</taxon>
        <taxon>Embryophyta</taxon>
        <taxon>Tracheophyta</taxon>
        <taxon>Spermatophyta</taxon>
        <taxon>Magnoliopsida</taxon>
        <taxon>eudicotyledons</taxon>
        <taxon>Gunneridae</taxon>
        <taxon>Pentapetalae</taxon>
        <taxon>rosids</taxon>
        <taxon>malvids</taxon>
        <taxon>Malvales</taxon>
        <taxon>Malvaceae</taxon>
        <taxon>Malvoideae</taxon>
        <taxon>Gossypium</taxon>
    </lineage>
</organism>
<accession>A0A5D3A4Z3</accession>
<dbReference type="AlphaFoldDB" id="A0A5D3A4Z3"/>
<feature type="non-terminal residue" evidence="1">
    <location>
        <position position="1"/>
    </location>
</feature>
<sequence>QILYCIGSEFVRKTQFLDSQKAIHQIGFEIFPGFTSSLLFCFVADQQGASAMAVGKNKRISKGKKGGKKKA</sequence>